<dbReference type="EMBL" id="VSSQ01049759">
    <property type="protein sequence ID" value="MPN03839.1"/>
    <property type="molecule type" value="Genomic_DNA"/>
</dbReference>
<organism evidence="1">
    <name type="scientific">bioreactor metagenome</name>
    <dbReference type="NCBI Taxonomy" id="1076179"/>
    <lineage>
        <taxon>unclassified sequences</taxon>
        <taxon>metagenomes</taxon>
        <taxon>ecological metagenomes</taxon>
    </lineage>
</organism>
<dbReference type="AlphaFoldDB" id="A0A645ERM9"/>
<proteinExistence type="predicted"/>
<comment type="caution">
    <text evidence="1">The sequence shown here is derived from an EMBL/GenBank/DDBJ whole genome shotgun (WGS) entry which is preliminary data.</text>
</comment>
<sequence>MHFPADGIGVVAGGGDQKVQRLHARVTAALGHNVKKTAIRLCVQLVENDAMCIETVLVSDVGAEHLIVTPCR</sequence>
<protein>
    <submittedName>
        <fullName evidence="1">Uncharacterized protein</fullName>
    </submittedName>
</protein>
<accession>A0A645ERM9</accession>
<evidence type="ECO:0000313" key="1">
    <source>
        <dbReference type="EMBL" id="MPN03839.1"/>
    </source>
</evidence>
<name>A0A645ERM9_9ZZZZ</name>
<reference evidence="1" key="1">
    <citation type="submission" date="2019-08" db="EMBL/GenBank/DDBJ databases">
        <authorList>
            <person name="Kucharzyk K."/>
            <person name="Murdoch R.W."/>
            <person name="Higgins S."/>
            <person name="Loffler F."/>
        </authorList>
    </citation>
    <scope>NUCLEOTIDE SEQUENCE</scope>
</reference>
<gene>
    <name evidence="1" type="ORF">SDC9_151073</name>
</gene>